<evidence type="ECO:0000256" key="1">
    <source>
        <dbReference type="ARBA" id="ARBA00022741"/>
    </source>
</evidence>
<keyword evidence="3" id="KW-0472">Membrane</keyword>
<dbReference type="Proteomes" id="UP000639772">
    <property type="component" value="Unassembled WGS sequence"/>
</dbReference>
<dbReference type="EMBL" id="JADCNM010000008">
    <property type="protein sequence ID" value="KAG0472310.1"/>
    <property type="molecule type" value="Genomic_DNA"/>
</dbReference>
<feature type="transmembrane region" description="Helical" evidence="3">
    <location>
        <begin position="38"/>
        <end position="57"/>
    </location>
</feature>
<dbReference type="SUPFAM" id="SSF56112">
    <property type="entry name" value="Protein kinase-like (PK-like)"/>
    <property type="match status" value="1"/>
</dbReference>
<gene>
    <name evidence="4" type="ORF">HPP92_016856</name>
</gene>
<proteinExistence type="predicted"/>
<dbReference type="InterPro" id="IPR011009">
    <property type="entry name" value="Kinase-like_dom_sf"/>
</dbReference>
<dbReference type="PANTHER" id="PTHR47989:SF62">
    <property type="entry name" value="OS05G0423500 PROTEIN"/>
    <property type="match status" value="1"/>
</dbReference>
<protein>
    <submittedName>
        <fullName evidence="4">Uncharacterized protein</fullName>
    </submittedName>
</protein>
<dbReference type="PANTHER" id="PTHR47989">
    <property type="entry name" value="OS01G0750732 PROTEIN"/>
    <property type="match status" value="1"/>
</dbReference>
<sequence length="151" mass="17001">MRWPQRTRLLKDADANPSPISLRIKEANEGKQARYRHWLFPAASGILIVNLSVLIFIRQRKRQELRSLVGLSEVAEGAPSGIGDLRRFWLRELQMATDNFSSKNLLGKGLADGTVVAVKRLRDGGGSNREAQFRTELEMISLAVHRTSFDS</sequence>
<dbReference type="OrthoDB" id="784626at2759"/>
<keyword evidence="2" id="KW-0067">ATP-binding</keyword>
<keyword evidence="1" id="KW-0547">Nucleotide-binding</keyword>
<keyword evidence="3" id="KW-1133">Transmembrane helix</keyword>
<organism evidence="4 5">
    <name type="scientific">Vanilla planifolia</name>
    <name type="common">Vanilla</name>
    <dbReference type="NCBI Taxonomy" id="51239"/>
    <lineage>
        <taxon>Eukaryota</taxon>
        <taxon>Viridiplantae</taxon>
        <taxon>Streptophyta</taxon>
        <taxon>Embryophyta</taxon>
        <taxon>Tracheophyta</taxon>
        <taxon>Spermatophyta</taxon>
        <taxon>Magnoliopsida</taxon>
        <taxon>Liliopsida</taxon>
        <taxon>Asparagales</taxon>
        <taxon>Orchidaceae</taxon>
        <taxon>Vanilloideae</taxon>
        <taxon>Vanilleae</taxon>
        <taxon>Vanilla</taxon>
    </lineage>
</organism>
<evidence type="ECO:0000256" key="2">
    <source>
        <dbReference type="ARBA" id="ARBA00022840"/>
    </source>
</evidence>
<dbReference type="GO" id="GO:0005524">
    <property type="term" value="F:ATP binding"/>
    <property type="evidence" value="ECO:0007669"/>
    <property type="project" value="UniProtKB-KW"/>
</dbReference>
<accession>A0A835QFK4</accession>
<evidence type="ECO:0000313" key="4">
    <source>
        <dbReference type="EMBL" id="KAG0472310.1"/>
    </source>
</evidence>
<comment type="caution">
    <text evidence="4">The sequence shown here is derived from an EMBL/GenBank/DDBJ whole genome shotgun (WGS) entry which is preliminary data.</text>
</comment>
<evidence type="ECO:0000313" key="5">
    <source>
        <dbReference type="Proteomes" id="UP000639772"/>
    </source>
</evidence>
<keyword evidence="3" id="KW-0812">Transmembrane</keyword>
<dbReference type="Gene3D" id="3.30.200.20">
    <property type="entry name" value="Phosphorylase Kinase, domain 1"/>
    <property type="match status" value="1"/>
</dbReference>
<name>A0A835QFK4_VANPL</name>
<evidence type="ECO:0000256" key="3">
    <source>
        <dbReference type="SAM" id="Phobius"/>
    </source>
</evidence>
<dbReference type="AlphaFoldDB" id="A0A835QFK4"/>
<reference evidence="4 5" key="1">
    <citation type="journal article" date="2020" name="Nat. Food">
        <title>A phased Vanilla planifolia genome enables genetic improvement of flavour and production.</title>
        <authorList>
            <person name="Hasing T."/>
            <person name="Tang H."/>
            <person name="Brym M."/>
            <person name="Khazi F."/>
            <person name="Huang T."/>
            <person name="Chambers A.H."/>
        </authorList>
    </citation>
    <scope>NUCLEOTIDE SEQUENCE [LARGE SCALE GENOMIC DNA]</scope>
    <source>
        <tissue evidence="4">Leaf</tissue>
    </source>
</reference>